<dbReference type="EC" id="3.1.21.-" evidence="5"/>
<evidence type="ECO:0000256" key="2">
    <source>
        <dbReference type="ARBA" id="ARBA00022747"/>
    </source>
</evidence>
<evidence type="ECO:0000256" key="3">
    <source>
        <dbReference type="ARBA" id="ARBA00023125"/>
    </source>
</evidence>
<sequence>MELNEEKTDLFPEIRFHDFSENWQRQKLNDVTINLDKLRVPITKNRRRAGDTPYYGANGIQDYVTGFTHKGKLILIAEDGASDLNDYPIQLVTGKIWVNNHAHILAPKEQIAHHSFIGNSLKNVDIKSYLTGAGRAKLNKGALEKIALTMPSFSEQEKIGTLFEKINQVITVKKRKLELLHPFKVLPHQWLSRTLIDCN</sequence>
<keyword evidence="5" id="KW-0540">Nuclease</keyword>
<dbReference type="EMBL" id="CP097119">
    <property type="protein sequence ID" value="USS89219.1"/>
    <property type="molecule type" value="Genomic_DNA"/>
</dbReference>
<dbReference type="GO" id="GO:0016787">
    <property type="term" value="F:hydrolase activity"/>
    <property type="evidence" value="ECO:0007669"/>
    <property type="project" value="UniProtKB-KW"/>
</dbReference>
<dbReference type="Pfam" id="PF01420">
    <property type="entry name" value="Methylase_S"/>
    <property type="match status" value="1"/>
</dbReference>
<protein>
    <submittedName>
        <fullName evidence="5">Restriction endonuclease subunit S</fullName>
        <ecNumber evidence="5">3.1.21.-</ecNumber>
    </submittedName>
</protein>
<dbReference type="PANTHER" id="PTHR30408">
    <property type="entry name" value="TYPE-1 RESTRICTION ENZYME ECOKI SPECIFICITY PROTEIN"/>
    <property type="match status" value="1"/>
</dbReference>
<keyword evidence="2" id="KW-0680">Restriction system</keyword>
<dbReference type="SUPFAM" id="SSF116734">
    <property type="entry name" value="DNA methylase specificity domain"/>
    <property type="match status" value="1"/>
</dbReference>
<name>A0A9Q8ZT92_9LACO</name>
<dbReference type="Proteomes" id="UP001055911">
    <property type="component" value="Chromosome"/>
</dbReference>
<dbReference type="GO" id="GO:0009307">
    <property type="term" value="P:DNA restriction-modification system"/>
    <property type="evidence" value="ECO:0007669"/>
    <property type="project" value="UniProtKB-KW"/>
</dbReference>
<dbReference type="PANTHER" id="PTHR30408:SF12">
    <property type="entry name" value="TYPE I RESTRICTION ENZYME MJAVIII SPECIFICITY SUBUNIT"/>
    <property type="match status" value="1"/>
</dbReference>
<dbReference type="CDD" id="cd17262">
    <property type="entry name" value="RMtype1_S_Aco12261I-TRD2-CR2"/>
    <property type="match status" value="1"/>
</dbReference>
<dbReference type="RefSeq" id="WP_252766747.1">
    <property type="nucleotide sequence ID" value="NZ_CP097119.1"/>
</dbReference>
<evidence type="ECO:0000313" key="5">
    <source>
        <dbReference type="EMBL" id="USS89219.1"/>
    </source>
</evidence>
<feature type="domain" description="Type I restriction modification DNA specificity" evidence="4">
    <location>
        <begin position="21"/>
        <end position="178"/>
    </location>
</feature>
<evidence type="ECO:0000256" key="1">
    <source>
        <dbReference type="ARBA" id="ARBA00010923"/>
    </source>
</evidence>
<dbReference type="GO" id="GO:0004519">
    <property type="term" value="F:endonuclease activity"/>
    <property type="evidence" value="ECO:0007669"/>
    <property type="project" value="UniProtKB-KW"/>
</dbReference>
<dbReference type="InterPro" id="IPR000055">
    <property type="entry name" value="Restrct_endonuc_typeI_TRD"/>
</dbReference>
<dbReference type="InterPro" id="IPR052021">
    <property type="entry name" value="Type-I_RS_S_subunit"/>
</dbReference>
<keyword evidence="6" id="KW-1185">Reference proteome</keyword>
<dbReference type="AlphaFoldDB" id="A0A9Q8ZT92"/>
<dbReference type="GO" id="GO:0003677">
    <property type="term" value="F:DNA binding"/>
    <property type="evidence" value="ECO:0007669"/>
    <property type="project" value="UniProtKB-KW"/>
</dbReference>
<proteinExistence type="inferred from homology"/>
<keyword evidence="5" id="KW-0255">Endonuclease</keyword>
<keyword evidence="3" id="KW-0238">DNA-binding</keyword>
<evidence type="ECO:0000259" key="4">
    <source>
        <dbReference type="Pfam" id="PF01420"/>
    </source>
</evidence>
<accession>A0A9Q8ZT92</accession>
<evidence type="ECO:0000313" key="6">
    <source>
        <dbReference type="Proteomes" id="UP001055911"/>
    </source>
</evidence>
<dbReference type="Gene3D" id="3.90.220.20">
    <property type="entry name" value="DNA methylase specificity domains"/>
    <property type="match status" value="1"/>
</dbReference>
<reference evidence="5" key="1">
    <citation type="submission" date="2022-05" db="EMBL/GenBank/DDBJ databases">
        <authorList>
            <person name="Oliphant S.A."/>
            <person name="Watson-Haigh N.S."/>
            <person name="Sumby K.M."/>
            <person name="Gardner J.M."/>
            <person name="Jiranek V."/>
        </authorList>
    </citation>
    <scope>NUCLEOTIDE SEQUENCE</scope>
    <source>
        <strain evidence="5">KI4_B1</strain>
    </source>
</reference>
<gene>
    <name evidence="5" type="ORF">M3M40_07040</name>
</gene>
<keyword evidence="5" id="KW-0378">Hydrolase</keyword>
<comment type="similarity">
    <text evidence="1">Belongs to the type-I restriction system S methylase family.</text>
</comment>
<dbReference type="InterPro" id="IPR044946">
    <property type="entry name" value="Restrct_endonuc_typeI_TRD_sf"/>
</dbReference>
<organism evidence="5 6">
    <name type="scientific">Fructilactobacillus cliffordii</name>
    <dbReference type="NCBI Taxonomy" id="2940299"/>
    <lineage>
        <taxon>Bacteria</taxon>
        <taxon>Bacillati</taxon>
        <taxon>Bacillota</taxon>
        <taxon>Bacilli</taxon>
        <taxon>Lactobacillales</taxon>
        <taxon>Lactobacillaceae</taxon>
        <taxon>Fructilactobacillus</taxon>
    </lineage>
</organism>